<dbReference type="OrthoDB" id="10349864at2759"/>
<evidence type="ECO:0000256" key="1">
    <source>
        <dbReference type="SAM" id="Phobius"/>
    </source>
</evidence>
<keyword evidence="1" id="KW-0812">Transmembrane</keyword>
<evidence type="ECO:0000313" key="3">
    <source>
        <dbReference type="RefSeq" id="XP_055890923.1"/>
    </source>
</evidence>
<dbReference type="AlphaFoldDB" id="A0A9W3AUL0"/>
<keyword evidence="1" id="KW-0472">Membrane</keyword>
<organism evidence="2 3">
    <name type="scientific">Biomphalaria glabrata</name>
    <name type="common">Bloodfluke planorb</name>
    <name type="synonym">Freshwater snail</name>
    <dbReference type="NCBI Taxonomy" id="6526"/>
    <lineage>
        <taxon>Eukaryota</taxon>
        <taxon>Metazoa</taxon>
        <taxon>Spiralia</taxon>
        <taxon>Lophotrochozoa</taxon>
        <taxon>Mollusca</taxon>
        <taxon>Gastropoda</taxon>
        <taxon>Heterobranchia</taxon>
        <taxon>Euthyneura</taxon>
        <taxon>Panpulmonata</taxon>
        <taxon>Hygrophila</taxon>
        <taxon>Lymnaeoidea</taxon>
        <taxon>Planorbidae</taxon>
        <taxon>Biomphalaria</taxon>
    </lineage>
</organism>
<feature type="transmembrane region" description="Helical" evidence="1">
    <location>
        <begin position="69"/>
        <end position="93"/>
    </location>
</feature>
<name>A0A9W3AUL0_BIOGL</name>
<protein>
    <submittedName>
        <fullName evidence="3">Uncharacterized protein LOC106052084 isoform X1</fullName>
    </submittedName>
</protein>
<dbReference type="Proteomes" id="UP001165740">
    <property type="component" value="Chromosome 7"/>
</dbReference>
<reference evidence="3" key="1">
    <citation type="submission" date="2025-08" db="UniProtKB">
        <authorList>
            <consortium name="RefSeq"/>
        </authorList>
    </citation>
    <scope>IDENTIFICATION</scope>
</reference>
<sequence>MYKFWELSVRQSKMRRCLFVFLLPCFGVVLSDFCTWHPRIFESQTDYCLYGCCKTNTYPCCDVPTNKNYVIGFSVGGVVLAGVLMGIVIYLCVRRRRHLVAVVTTTSPGAQTIWSSSTTTMNASSQGYVRM</sequence>
<dbReference type="CDD" id="cd12087">
    <property type="entry name" value="TM_EGFR-like"/>
    <property type="match status" value="1"/>
</dbReference>
<proteinExistence type="predicted"/>
<keyword evidence="1" id="KW-1133">Transmembrane helix</keyword>
<dbReference type="RefSeq" id="XP_055890923.1">
    <property type="nucleotide sequence ID" value="XM_056034948.1"/>
</dbReference>
<dbReference type="GeneID" id="106052084"/>
<keyword evidence="2" id="KW-1185">Reference proteome</keyword>
<gene>
    <name evidence="3" type="primary">LOC106052084</name>
</gene>
<accession>A0A9W3AUL0</accession>
<evidence type="ECO:0000313" key="2">
    <source>
        <dbReference type="Proteomes" id="UP001165740"/>
    </source>
</evidence>